<keyword evidence="1" id="KW-0472">Membrane</keyword>
<dbReference type="AlphaFoldDB" id="A0A150WUX2"/>
<keyword evidence="1" id="KW-1133">Transmembrane helix</keyword>
<evidence type="ECO:0000256" key="1">
    <source>
        <dbReference type="SAM" id="Phobius"/>
    </source>
</evidence>
<reference evidence="2 3" key="1">
    <citation type="submission" date="2016-03" db="EMBL/GenBank/DDBJ databases">
        <authorList>
            <person name="Ploux O."/>
        </authorList>
    </citation>
    <scope>NUCLEOTIDE SEQUENCE [LARGE SCALE GENOMIC DNA]</scope>
    <source>
        <strain evidence="2 3">BER2</strain>
    </source>
</reference>
<feature type="transmembrane region" description="Helical" evidence="1">
    <location>
        <begin position="223"/>
        <end position="241"/>
    </location>
</feature>
<dbReference type="OrthoDB" id="5290164at2"/>
<feature type="transmembrane region" description="Helical" evidence="1">
    <location>
        <begin position="247"/>
        <end position="266"/>
    </location>
</feature>
<evidence type="ECO:0000313" key="3">
    <source>
        <dbReference type="Proteomes" id="UP000075391"/>
    </source>
</evidence>
<gene>
    <name evidence="2" type="ORF">AZI85_15515</name>
</gene>
<proteinExistence type="predicted"/>
<dbReference type="EMBL" id="LUKF01000003">
    <property type="protein sequence ID" value="KYG70092.1"/>
    <property type="molecule type" value="Genomic_DNA"/>
</dbReference>
<evidence type="ECO:0000313" key="2">
    <source>
        <dbReference type="EMBL" id="KYG70092.1"/>
    </source>
</evidence>
<comment type="caution">
    <text evidence="2">The sequence shown here is derived from an EMBL/GenBank/DDBJ whole genome shotgun (WGS) entry which is preliminary data.</text>
</comment>
<name>A0A150WUX2_BDEBC</name>
<organism evidence="2 3">
    <name type="scientific">Bdellovibrio bacteriovorus</name>
    <dbReference type="NCBI Taxonomy" id="959"/>
    <lineage>
        <taxon>Bacteria</taxon>
        <taxon>Pseudomonadati</taxon>
        <taxon>Bdellovibrionota</taxon>
        <taxon>Bdellovibrionia</taxon>
        <taxon>Bdellovibrionales</taxon>
        <taxon>Pseudobdellovibrionaceae</taxon>
        <taxon>Bdellovibrio</taxon>
    </lineage>
</organism>
<sequence length="277" mass="30761">MNLSTKLKIRCPSCAKLYEVSCDDIHSETPLFQCISCETRFSFEYPPTDLQNVACFAVSMTATEAPKEEEVAPVAAAQHHPLETYSAEPGSHEMKSCPKCGALNGRRAKECYSCHVLFERLEGLPKDPSLKAQPSLVRKWKNLVENFENEQLHDEFIRACHELDALRFATLKYEELKAAQGGDPQCDQMIARINSLMMVGLSQKPVATVGKAPAAARPKWQKYMYWGPFGLSAFLILLGMINLGHRNLIGVGVALAFMSAGLMIMIRGKISLSDFVD</sequence>
<protein>
    <submittedName>
        <fullName evidence="2">Uncharacterized protein</fullName>
    </submittedName>
</protein>
<accession>A0A150WUX2</accession>
<keyword evidence="1" id="KW-0812">Transmembrane</keyword>
<dbReference type="Proteomes" id="UP000075391">
    <property type="component" value="Unassembled WGS sequence"/>
</dbReference>